<proteinExistence type="predicted"/>
<gene>
    <name evidence="2" type="ORF">D915_001645</name>
</gene>
<organism evidence="2 3">
    <name type="scientific">Fasciola hepatica</name>
    <name type="common">Liver fluke</name>
    <dbReference type="NCBI Taxonomy" id="6192"/>
    <lineage>
        <taxon>Eukaryota</taxon>
        <taxon>Metazoa</taxon>
        <taxon>Spiralia</taxon>
        <taxon>Lophotrochozoa</taxon>
        <taxon>Platyhelminthes</taxon>
        <taxon>Trematoda</taxon>
        <taxon>Digenea</taxon>
        <taxon>Plagiorchiida</taxon>
        <taxon>Echinostomata</taxon>
        <taxon>Echinostomatoidea</taxon>
        <taxon>Fasciolidae</taxon>
        <taxon>Fasciola</taxon>
    </lineage>
</organism>
<dbReference type="EMBL" id="JXXN02000377">
    <property type="protein sequence ID" value="THD27588.1"/>
    <property type="molecule type" value="Genomic_DNA"/>
</dbReference>
<accession>A0A4E0RWX6</accession>
<name>A0A4E0RWX6_FASHE</name>
<keyword evidence="3" id="KW-1185">Reference proteome</keyword>
<evidence type="ECO:0000256" key="1">
    <source>
        <dbReference type="SAM" id="MobiDB-lite"/>
    </source>
</evidence>
<reference evidence="2" key="1">
    <citation type="submission" date="2019-03" db="EMBL/GenBank/DDBJ databases">
        <title>Improved annotation for the trematode Fasciola hepatica.</title>
        <authorList>
            <person name="Choi Y.-J."/>
            <person name="Martin J."/>
            <person name="Mitreva M."/>
        </authorList>
    </citation>
    <scope>NUCLEOTIDE SEQUENCE [LARGE SCALE GENOMIC DNA]</scope>
</reference>
<comment type="caution">
    <text evidence="2">The sequence shown here is derived from an EMBL/GenBank/DDBJ whole genome shotgun (WGS) entry which is preliminary data.</text>
</comment>
<feature type="region of interest" description="Disordered" evidence="1">
    <location>
        <begin position="757"/>
        <end position="797"/>
    </location>
</feature>
<feature type="compositionally biased region" description="Polar residues" evidence="1">
    <location>
        <begin position="777"/>
        <end position="796"/>
    </location>
</feature>
<feature type="compositionally biased region" description="Basic and acidic residues" evidence="1">
    <location>
        <begin position="587"/>
        <end position="599"/>
    </location>
</feature>
<feature type="region of interest" description="Disordered" evidence="1">
    <location>
        <begin position="15"/>
        <end position="49"/>
    </location>
</feature>
<feature type="region of interest" description="Disordered" evidence="1">
    <location>
        <begin position="584"/>
        <end position="618"/>
    </location>
</feature>
<protein>
    <submittedName>
        <fullName evidence="2">Uncharacterized protein</fullName>
    </submittedName>
</protein>
<evidence type="ECO:0000313" key="3">
    <source>
        <dbReference type="Proteomes" id="UP000230066"/>
    </source>
</evidence>
<sequence length="822" mass="93284">MLRSVVDSMLSQLHPNTPWVKLPQTPTTGSEAGESNTHDTIRLVNPRNPAGHRFPTVKLPVKGYPPFAYEPLDPDGPCMSWKQPAFPWHQPCTGPKQAQLANHLTSSHYRCKTDEFQVDETEKSNENRMIYDQLMDENTDVTYVELSDSSKVKHLRRSKSSSPPRIQSRRPDTALLNAVIMKEIVHEPPPPPPPLPHCAAPSTRAAAGILGMEPVDPFVHLGYRLPKTKQHHNISKPQDPHFNMLSDFGHSNQLSEATNFRCAAPISTKMLWSFCEETSQGFSSSCDKENVHQSFLTLAPMREKRASLLDQWNQMCEQQDIAGRTDVLLKVPGNSLKNMSKKESQVAGKLPCSAYDHSINEKAHQSHCWTFTFYDFEDENKTQDTDALVDSVFAVLLTQLRYGRMVFRSSNQADLHYDAEPLSLEATDLTIQSTHRHISIREVNPVSTVLGGKESHSSHCLDLCVRWATGSTDSSSQTQKSGGTLRKTYIRATLFGPKGATFHGHKLHRAFSPKNRQRGCRLRNRTFRKLNRLVDHDVKTCCLCHTAFREFQRRILMTKDLSATSVNHTSIVCHSSGSNSLIEDWPFSERKPRRRDQLRLQRPHSHCDANASRSNSVPRLQQHQVVSGMFQEATYNHTADDISFMNGGEMRDSATMKFKDTADLTQLSQPELERSFAGLQVFRYDRTSDGFHKPTKIQCQPSAKNCRTRSQPQTFQEMFGTVNTSNCVQDQPSGMHPWFKKSLDSCELYSTENMKLPDEIPTEASSNKPNTDHVTEKNQQSMNEFSTRPRNTSNYRISKHRYRKSLGQQHVKEWLGVSVTPQ</sequence>
<dbReference type="Proteomes" id="UP000230066">
    <property type="component" value="Unassembled WGS sequence"/>
</dbReference>
<dbReference type="AlphaFoldDB" id="A0A4E0RWX6"/>
<feature type="compositionally biased region" description="Polar residues" evidence="1">
    <location>
        <begin position="24"/>
        <end position="35"/>
    </location>
</feature>
<evidence type="ECO:0000313" key="2">
    <source>
        <dbReference type="EMBL" id="THD27588.1"/>
    </source>
</evidence>